<sequence>MAFAQIPRLPKIMIQTLLLRSSIFCESQEDPKAKYAFHCHKDTSISFCECRCGQPRTLDVPKEISFKGMLVLLRSGSAINTAKDQGVDLLFENVVEGFEITWGGSGVIRTAFKTYTIAGKVKQ</sequence>
<evidence type="ECO:0000313" key="1">
    <source>
        <dbReference type="EMBL" id="EEF44621.1"/>
    </source>
</evidence>
<organism evidence="1 2">
    <name type="scientific">Ricinus communis</name>
    <name type="common">Castor bean</name>
    <dbReference type="NCBI Taxonomy" id="3988"/>
    <lineage>
        <taxon>Eukaryota</taxon>
        <taxon>Viridiplantae</taxon>
        <taxon>Streptophyta</taxon>
        <taxon>Embryophyta</taxon>
        <taxon>Tracheophyta</taxon>
        <taxon>Spermatophyta</taxon>
        <taxon>Magnoliopsida</taxon>
        <taxon>eudicotyledons</taxon>
        <taxon>Gunneridae</taxon>
        <taxon>Pentapetalae</taxon>
        <taxon>rosids</taxon>
        <taxon>fabids</taxon>
        <taxon>Malpighiales</taxon>
        <taxon>Euphorbiaceae</taxon>
        <taxon>Acalyphoideae</taxon>
        <taxon>Acalypheae</taxon>
        <taxon>Ricinus</taxon>
    </lineage>
</organism>
<dbReference type="EMBL" id="EQ973821">
    <property type="protein sequence ID" value="EEF44621.1"/>
    <property type="molecule type" value="Genomic_DNA"/>
</dbReference>
<dbReference type="PANTHER" id="PTHR44575">
    <property type="entry name" value="OS01G0589200 PROTEIN"/>
    <property type="match status" value="1"/>
</dbReference>
<protein>
    <submittedName>
        <fullName evidence="1">Uncharacterized protein</fullName>
    </submittedName>
</protein>
<proteinExistence type="predicted"/>
<dbReference type="AlphaFoldDB" id="B9RVP5"/>
<evidence type="ECO:0000313" key="2">
    <source>
        <dbReference type="Proteomes" id="UP000008311"/>
    </source>
</evidence>
<name>B9RVP5_RICCO</name>
<dbReference type="STRING" id="3988.B9RVP5"/>
<dbReference type="Proteomes" id="UP000008311">
    <property type="component" value="Unassembled WGS sequence"/>
</dbReference>
<reference evidence="2" key="1">
    <citation type="journal article" date="2010" name="Nat. Biotechnol.">
        <title>Draft genome sequence of the oilseed species Ricinus communis.</title>
        <authorList>
            <person name="Chan A.P."/>
            <person name="Crabtree J."/>
            <person name="Zhao Q."/>
            <person name="Lorenzi H."/>
            <person name="Orvis J."/>
            <person name="Puiu D."/>
            <person name="Melake-Berhan A."/>
            <person name="Jones K.M."/>
            <person name="Redman J."/>
            <person name="Chen G."/>
            <person name="Cahoon E.B."/>
            <person name="Gedil M."/>
            <person name="Stanke M."/>
            <person name="Haas B.J."/>
            <person name="Wortman J.R."/>
            <person name="Fraser-Liggett C.M."/>
            <person name="Ravel J."/>
            <person name="Rabinowicz P.D."/>
        </authorList>
    </citation>
    <scope>NUCLEOTIDE SEQUENCE [LARGE SCALE GENOMIC DNA]</scope>
    <source>
        <strain evidence="2">cv. Hale</strain>
    </source>
</reference>
<keyword evidence="2" id="KW-1185">Reference proteome</keyword>
<gene>
    <name evidence="1" type="ORF">RCOM_0968060</name>
</gene>
<dbReference type="eggNOG" id="KOG3010">
    <property type="taxonomic scope" value="Eukaryota"/>
</dbReference>
<dbReference type="InParanoid" id="B9RVP5"/>
<dbReference type="PANTHER" id="PTHR44575:SF8">
    <property type="entry name" value="METHYLTRANSFERASE TYPE 11 DOMAIN-CONTAINING PROTEIN"/>
    <property type="match status" value="1"/>
</dbReference>
<accession>B9RVP5</accession>